<dbReference type="SUPFAM" id="SSF52047">
    <property type="entry name" value="RNI-like"/>
    <property type="match status" value="1"/>
</dbReference>
<evidence type="ECO:0000313" key="1">
    <source>
        <dbReference type="EMBL" id="PPQ82146.1"/>
    </source>
</evidence>
<dbReference type="Proteomes" id="UP000284706">
    <property type="component" value="Unassembled WGS sequence"/>
</dbReference>
<dbReference type="EMBL" id="NHYE01004788">
    <property type="protein sequence ID" value="PPQ82146.1"/>
    <property type="molecule type" value="Genomic_DNA"/>
</dbReference>
<proteinExistence type="predicted"/>
<accession>A0A409WUK0</accession>
<evidence type="ECO:0000313" key="2">
    <source>
        <dbReference type="Proteomes" id="UP000284706"/>
    </source>
</evidence>
<comment type="caution">
    <text evidence="1">The sequence shown here is derived from an EMBL/GenBank/DDBJ whole genome shotgun (WGS) entry which is preliminary data.</text>
</comment>
<keyword evidence="2" id="KW-1185">Reference proteome</keyword>
<reference evidence="1 2" key="1">
    <citation type="journal article" date="2018" name="Evol. Lett.">
        <title>Horizontal gene cluster transfer increased hallucinogenic mushroom diversity.</title>
        <authorList>
            <person name="Reynolds H.T."/>
            <person name="Vijayakumar V."/>
            <person name="Gluck-Thaler E."/>
            <person name="Korotkin H.B."/>
            <person name="Matheny P.B."/>
            <person name="Slot J.C."/>
        </authorList>
    </citation>
    <scope>NUCLEOTIDE SEQUENCE [LARGE SCALE GENOMIC DNA]</scope>
    <source>
        <strain evidence="1 2">SRW20</strain>
    </source>
</reference>
<name>A0A409WUK0_9AGAR</name>
<protein>
    <recommendedName>
        <fullName evidence="3">F-box domain-containing protein</fullName>
    </recommendedName>
</protein>
<dbReference type="InParanoid" id="A0A409WUK0"/>
<gene>
    <name evidence="1" type="ORF">CVT26_009091</name>
</gene>
<dbReference type="OrthoDB" id="2631350at2759"/>
<dbReference type="InterPro" id="IPR032675">
    <property type="entry name" value="LRR_dom_sf"/>
</dbReference>
<sequence>MMHRALQTPDIVREICEHIFPFCFTDNVTRHDLPGPSTKRDLLNLALTCRGLSSPALDRLWWALDDLTSLFKLIPGFQTSPIGYLGSPLDPERDFRVFDRYAGRVRLYKSEPKETVLASSIFQISQARNGRPILPSLLYLDIEGGKSGLSPLLSPSLLSIGMRENERADLSFSKPNLWAMLNAIPGKATNLRSLAIKDNVELPKECMYAISKMENLTRLEFSSTLAGTFKHQLDYDTAMALSKLRNLQYLAFDGRLDFQDTQNIHATDGLQDSSFFPSLRRLDLCTIAWTIPALCKFLQMGVFRDLQRLKLRLGQPLIYGLSRLSVNDVEAIRQLHLKWPAFFRALKGCTTPNFKFLSIDNSLRQHDLTPMSAVDDLFLLDLEELHVSNRVFSKVVQTDLLRLVEAWPNLKSLSIVAEQWDVQFDSLVQIAQKSVKLQSLKIGLDVRNLRYEPPEVPLLSHRLERIQLTVSGQTSFHLLARLVDKIFPHLSSCAVLRKHSSYDDGDLVSDVGMMVRYFQAARADEVVRRGL</sequence>
<dbReference type="STRING" id="231916.A0A409WUK0"/>
<dbReference type="Gene3D" id="3.80.10.10">
    <property type="entry name" value="Ribonuclease Inhibitor"/>
    <property type="match status" value="1"/>
</dbReference>
<evidence type="ECO:0008006" key="3">
    <source>
        <dbReference type="Google" id="ProtNLM"/>
    </source>
</evidence>
<dbReference type="AlphaFoldDB" id="A0A409WUK0"/>
<organism evidence="1 2">
    <name type="scientific">Gymnopilus dilepis</name>
    <dbReference type="NCBI Taxonomy" id="231916"/>
    <lineage>
        <taxon>Eukaryota</taxon>
        <taxon>Fungi</taxon>
        <taxon>Dikarya</taxon>
        <taxon>Basidiomycota</taxon>
        <taxon>Agaricomycotina</taxon>
        <taxon>Agaricomycetes</taxon>
        <taxon>Agaricomycetidae</taxon>
        <taxon>Agaricales</taxon>
        <taxon>Agaricineae</taxon>
        <taxon>Hymenogastraceae</taxon>
        <taxon>Gymnopilus</taxon>
    </lineage>
</organism>